<proteinExistence type="predicted"/>
<dbReference type="InterPro" id="IPR010982">
    <property type="entry name" value="Lambda_DNA-bd_dom_sf"/>
</dbReference>
<feature type="region of interest" description="Disordered" evidence="4">
    <location>
        <begin position="1"/>
        <end position="22"/>
    </location>
</feature>
<dbReference type="Proteomes" id="UP000000592">
    <property type="component" value="Chromosome"/>
</dbReference>
<dbReference type="Pfam" id="PF00356">
    <property type="entry name" value="LacI"/>
    <property type="match status" value="1"/>
</dbReference>
<dbReference type="eggNOG" id="COG1609">
    <property type="taxonomic scope" value="Bacteria"/>
</dbReference>
<dbReference type="KEGG" id="tth:TT_C0455"/>
<dbReference type="AlphaFoldDB" id="Q72KR3"/>
<dbReference type="CDD" id="cd01392">
    <property type="entry name" value="HTH_LacI"/>
    <property type="match status" value="1"/>
</dbReference>
<dbReference type="InterPro" id="IPR000843">
    <property type="entry name" value="HTH_LacI"/>
</dbReference>
<dbReference type="SUPFAM" id="SSF53822">
    <property type="entry name" value="Periplasmic binding protein-like I"/>
    <property type="match status" value="1"/>
</dbReference>
<evidence type="ECO:0000313" key="7">
    <source>
        <dbReference type="Proteomes" id="UP000000592"/>
    </source>
</evidence>
<sequence>MLGGGSFREPLPPEGTMKRKKPTIHDVAAKAGVGLGTVSRVLNDHPAVRPETRARVLRAMEELGYAPNPHARRIAGGRSYTVSVLLPFVATEFYRRLVEGIEGVLLEQRYDLALFPILSLARLKRYLENTTLAYLTDGLILASYDLTERFEEGRLPTERPVVLVDAQNPRYDSVYLDNRLGGRLAGAYLARFPGPIFAIAVEEEPDRAFRRTVFAERMAGFQEALKEAGRPFSPDRLYTTRHSQEGGRLALRHFLEKASPPLNVFAGADQVALGVLEEAVRLGLTPGRDVRVLGFDGHPFAEEAGLSTIAQPVEAMGARAAQLLLERMRGYQGPPREVRFEPVLVERASTGTPPAALYVP</sequence>
<dbReference type="SUPFAM" id="SSF47413">
    <property type="entry name" value="lambda repressor-like DNA-binding domains"/>
    <property type="match status" value="1"/>
</dbReference>
<dbReference type="InterPro" id="IPR046335">
    <property type="entry name" value="LacI/GalR-like_sensor"/>
</dbReference>
<dbReference type="Gene3D" id="3.40.50.2300">
    <property type="match status" value="2"/>
</dbReference>
<keyword evidence="3" id="KW-0804">Transcription</keyword>
<organism evidence="6 7">
    <name type="scientific">Thermus thermophilus (strain ATCC BAA-163 / DSM 7039 / HB27)</name>
    <dbReference type="NCBI Taxonomy" id="262724"/>
    <lineage>
        <taxon>Bacteria</taxon>
        <taxon>Thermotogati</taxon>
        <taxon>Deinococcota</taxon>
        <taxon>Deinococci</taxon>
        <taxon>Thermales</taxon>
        <taxon>Thermaceae</taxon>
        <taxon>Thermus</taxon>
    </lineage>
</organism>
<name>Q72KR3_THET2</name>
<keyword evidence="2" id="KW-0238">DNA-binding</keyword>
<dbReference type="PROSITE" id="PS50932">
    <property type="entry name" value="HTH_LACI_2"/>
    <property type="match status" value="1"/>
</dbReference>
<dbReference type="EMBL" id="AE017221">
    <property type="protein sequence ID" value="AAS80803.1"/>
    <property type="molecule type" value="Genomic_DNA"/>
</dbReference>
<feature type="domain" description="HTH lacI-type" evidence="5">
    <location>
        <begin position="22"/>
        <end position="76"/>
    </location>
</feature>
<dbReference type="PROSITE" id="PS00356">
    <property type="entry name" value="HTH_LACI_1"/>
    <property type="match status" value="1"/>
</dbReference>
<dbReference type="SMART" id="SM00354">
    <property type="entry name" value="HTH_LACI"/>
    <property type="match status" value="1"/>
</dbReference>
<dbReference type="PRINTS" id="PR00036">
    <property type="entry name" value="HTHLACI"/>
</dbReference>
<evidence type="ECO:0000256" key="2">
    <source>
        <dbReference type="ARBA" id="ARBA00023125"/>
    </source>
</evidence>
<dbReference type="PANTHER" id="PTHR30146">
    <property type="entry name" value="LACI-RELATED TRANSCRIPTIONAL REPRESSOR"/>
    <property type="match status" value="1"/>
</dbReference>
<dbReference type="InterPro" id="IPR028082">
    <property type="entry name" value="Peripla_BP_I"/>
</dbReference>
<reference evidence="6 7" key="1">
    <citation type="journal article" date="2004" name="Nat. Biotechnol.">
        <title>The genome sequence of the extreme thermophile Thermus thermophilus.</title>
        <authorList>
            <person name="Henne A."/>
            <person name="Brueggemann H."/>
            <person name="Raasch C."/>
            <person name="Wiezer A."/>
            <person name="Hartsch T."/>
            <person name="Liesegang H."/>
            <person name="Johann A."/>
            <person name="Lienard T."/>
            <person name="Gohl O."/>
            <person name="Martinez-Arias R."/>
            <person name="Jacobi C."/>
            <person name="Starkuviene V."/>
            <person name="Schlenczeck S."/>
            <person name="Dencker S."/>
            <person name="Huber R."/>
            <person name="Klenk H.-P."/>
            <person name="Overbeek R."/>
            <person name="Kramer W."/>
            <person name="Merkl R."/>
            <person name="Gottschalk G."/>
            <person name="Fritz H.-J."/>
        </authorList>
    </citation>
    <scope>NUCLEOTIDE SEQUENCE [LARGE SCALE GENOMIC DNA]</scope>
    <source>
        <strain evidence="7">ATCC BAA-163 / DSM 7039 / HB27</strain>
    </source>
</reference>
<evidence type="ECO:0000256" key="4">
    <source>
        <dbReference type="SAM" id="MobiDB-lite"/>
    </source>
</evidence>
<dbReference type="CDD" id="cd06297">
    <property type="entry name" value="PBP1_CcpA_TTHA0807"/>
    <property type="match status" value="1"/>
</dbReference>
<dbReference type="GO" id="GO:0000976">
    <property type="term" value="F:transcription cis-regulatory region binding"/>
    <property type="evidence" value="ECO:0007669"/>
    <property type="project" value="TreeGrafter"/>
</dbReference>
<dbReference type="GO" id="GO:0003700">
    <property type="term" value="F:DNA-binding transcription factor activity"/>
    <property type="evidence" value="ECO:0007669"/>
    <property type="project" value="TreeGrafter"/>
</dbReference>
<evidence type="ECO:0000256" key="1">
    <source>
        <dbReference type="ARBA" id="ARBA00023015"/>
    </source>
</evidence>
<evidence type="ECO:0000259" key="5">
    <source>
        <dbReference type="PROSITE" id="PS50932"/>
    </source>
</evidence>
<protein>
    <submittedName>
        <fullName evidence="6">Transcriptional repressor</fullName>
    </submittedName>
</protein>
<evidence type="ECO:0000256" key="3">
    <source>
        <dbReference type="ARBA" id="ARBA00023163"/>
    </source>
</evidence>
<dbReference type="HOGENOM" id="CLU_037628_6_0_0"/>
<dbReference type="PANTHER" id="PTHR30146:SF120">
    <property type="entry name" value="ALANINE RACEMASE"/>
    <property type="match status" value="1"/>
</dbReference>
<dbReference type="Gene3D" id="1.10.260.40">
    <property type="entry name" value="lambda repressor-like DNA-binding domains"/>
    <property type="match status" value="1"/>
</dbReference>
<keyword evidence="1" id="KW-0805">Transcription regulation</keyword>
<gene>
    <name evidence="6" type="ordered locus">TT_C0455</name>
</gene>
<accession>Q72KR3</accession>
<evidence type="ECO:0000313" key="6">
    <source>
        <dbReference type="EMBL" id="AAS80803.1"/>
    </source>
</evidence>
<dbReference type="Pfam" id="PF13377">
    <property type="entry name" value="Peripla_BP_3"/>
    <property type="match status" value="1"/>
</dbReference>